<evidence type="ECO:0000313" key="3">
    <source>
        <dbReference type="Proteomes" id="UP000812270"/>
    </source>
</evidence>
<accession>A0A9E2W6Q3</accession>
<organism evidence="2 3">
    <name type="scientific">Pinibacter aurantiacus</name>
    <dbReference type="NCBI Taxonomy" id="2851599"/>
    <lineage>
        <taxon>Bacteria</taxon>
        <taxon>Pseudomonadati</taxon>
        <taxon>Bacteroidota</taxon>
        <taxon>Chitinophagia</taxon>
        <taxon>Chitinophagales</taxon>
        <taxon>Chitinophagaceae</taxon>
        <taxon>Pinibacter</taxon>
    </lineage>
</organism>
<evidence type="ECO:0000313" key="2">
    <source>
        <dbReference type="EMBL" id="MBV4360093.1"/>
    </source>
</evidence>
<dbReference type="Pfam" id="PF08241">
    <property type="entry name" value="Methyltransf_11"/>
    <property type="match status" value="1"/>
</dbReference>
<name>A0A9E2W6Q3_9BACT</name>
<dbReference type="GO" id="GO:0032259">
    <property type="term" value="P:methylation"/>
    <property type="evidence" value="ECO:0007669"/>
    <property type="project" value="UniProtKB-KW"/>
</dbReference>
<feature type="domain" description="Methyltransferase type 11" evidence="1">
    <location>
        <begin position="53"/>
        <end position="103"/>
    </location>
</feature>
<reference evidence="2" key="1">
    <citation type="submission" date="2021-06" db="EMBL/GenBank/DDBJ databases">
        <authorList>
            <person name="Huq M.A."/>
        </authorList>
    </citation>
    <scope>NUCLEOTIDE SEQUENCE</scope>
    <source>
        <strain evidence="2">MAH-26</strain>
    </source>
</reference>
<sequence>MKLRNPKNRSDLNIKKSDKVLEVGGGHNPHPRANLVVDKFLDTNYHRSGDIKVLKHQEFMQADGENLPFKDKEFDYAICCQVLEHVEHPEKFLAEQFRVAKQGFLEVPSLLGEYLFPRESHKWIMHEIDNTLYLVDKSSIDFKVGYDLTELTQMYLPKHSIGFKILERTHPNLITIRLEWKDDFKFVINPTDPEILKYFSGKWQEEWAHVFFPPKTMWQEFKDAAGAMWHITKTSFQSKVLKRNVY</sequence>
<dbReference type="GO" id="GO:0008757">
    <property type="term" value="F:S-adenosylmethionine-dependent methyltransferase activity"/>
    <property type="evidence" value="ECO:0007669"/>
    <property type="project" value="InterPro"/>
</dbReference>
<comment type="caution">
    <text evidence="2">The sequence shown here is derived from an EMBL/GenBank/DDBJ whole genome shotgun (WGS) entry which is preliminary data.</text>
</comment>
<keyword evidence="2" id="KW-0808">Transferase</keyword>
<dbReference type="AlphaFoldDB" id="A0A9E2W6Q3"/>
<dbReference type="InterPro" id="IPR013216">
    <property type="entry name" value="Methyltransf_11"/>
</dbReference>
<dbReference type="RefSeq" id="WP_217794366.1">
    <property type="nucleotide sequence ID" value="NZ_JAHSPG010000017.1"/>
</dbReference>
<evidence type="ECO:0000259" key="1">
    <source>
        <dbReference type="Pfam" id="PF08241"/>
    </source>
</evidence>
<keyword evidence="3" id="KW-1185">Reference proteome</keyword>
<keyword evidence="2" id="KW-0489">Methyltransferase</keyword>
<gene>
    <name evidence="2" type="ORF">KTO63_23210</name>
</gene>
<dbReference type="Proteomes" id="UP000812270">
    <property type="component" value="Unassembled WGS sequence"/>
</dbReference>
<protein>
    <submittedName>
        <fullName evidence="2">Methyltransferase domain-containing protein</fullName>
    </submittedName>
</protein>
<proteinExistence type="predicted"/>
<dbReference type="EMBL" id="JAHSPG010000017">
    <property type="protein sequence ID" value="MBV4360093.1"/>
    <property type="molecule type" value="Genomic_DNA"/>
</dbReference>